<dbReference type="SUPFAM" id="SSF48264">
    <property type="entry name" value="Cytochrome P450"/>
    <property type="match status" value="1"/>
</dbReference>
<keyword evidence="3 11" id="KW-0349">Heme</keyword>
<name>A0A9R1Q0C5_TRITD</name>
<dbReference type="Proteomes" id="UP000324705">
    <property type="component" value="Chromosome 2B"/>
</dbReference>
<gene>
    <name evidence="14" type="ORF">TRITD_2Bv1G236240</name>
</gene>
<dbReference type="EMBL" id="LT934114">
    <property type="protein sequence ID" value="VAH52995.1"/>
    <property type="molecule type" value="Genomic_DNA"/>
</dbReference>
<dbReference type="PROSITE" id="PS00086">
    <property type="entry name" value="CYTOCHROME_P450"/>
    <property type="match status" value="1"/>
</dbReference>
<dbReference type="PANTHER" id="PTHR24282:SF271">
    <property type="entry name" value="OS09G0403300 PROTEIN"/>
    <property type="match status" value="1"/>
</dbReference>
<keyword evidence="9 12" id="KW-0503">Monooxygenase</keyword>
<evidence type="ECO:0000256" key="1">
    <source>
        <dbReference type="ARBA" id="ARBA00004370"/>
    </source>
</evidence>
<reference evidence="14 15" key="1">
    <citation type="submission" date="2017-09" db="EMBL/GenBank/DDBJ databases">
        <authorList>
            <consortium name="International Durum Wheat Genome Sequencing Consortium (IDWGSC)"/>
            <person name="Milanesi L."/>
        </authorList>
    </citation>
    <scope>NUCLEOTIDE SEQUENCE [LARGE SCALE GENOMIC DNA]</scope>
    <source>
        <strain evidence="15">cv. Svevo</strain>
    </source>
</reference>
<dbReference type="GO" id="GO:0020037">
    <property type="term" value="F:heme binding"/>
    <property type="evidence" value="ECO:0007669"/>
    <property type="project" value="InterPro"/>
</dbReference>
<evidence type="ECO:0000313" key="15">
    <source>
        <dbReference type="Proteomes" id="UP000324705"/>
    </source>
</evidence>
<keyword evidence="4 13" id="KW-0812">Transmembrane</keyword>
<feature type="binding site" description="axial binding residue" evidence="11">
    <location>
        <position position="519"/>
    </location>
    <ligand>
        <name>heme</name>
        <dbReference type="ChEBI" id="CHEBI:30413"/>
    </ligand>
    <ligandPart>
        <name>Fe</name>
        <dbReference type="ChEBI" id="CHEBI:18248"/>
    </ligandPart>
</feature>
<keyword evidence="10 13" id="KW-0472">Membrane</keyword>
<sequence>MAILRDASPWSLLAGAAAMAALWWAVKMLEWVWWGPRRIERALRAQGLGGTHYRFLRGDIREEQRLMRAALSKPVPMDRPHDIVPRVSPLLHRVTAEHGKVSFTWFGPYPRITISDPELVRQVLANKFGHFDKTKLARLARVFIGGLAVLDGEEWAKHRRIMNPAFHAEKLKRMLPAFSASCSELIDRWDNSVTVSVGAIELDVWSEFQNLSGDVISRAAFGVTNEEGRRIFQLQAEQAERLVQSFRTNYIPGFSYDPHFPYYLVPNKQISIYVDSCVPECFLNEISVSISETNQRIFSLFSLLPTENNRKMKAINTEVKGILRGIIEKRQKYMKNGGTDKDDLLGLLLESNMDYKDANGKTSKGMTVEDVIDECKLFYFAGMETTAVLLTWTVVLLSMHPEWQDRAREEVLQVFGKNKPDLNGLSRLKVVMMVFNEVLRLYPPVMLINRRTYKKIELGGVTYPPNVMLALQLMFVHRDPAIWGDDAGEFNPGRFAEGISKASRDPGAFFAFSSGPRNCIGQNFALLEAKVAISMILQRFSFELSPAYVHAPYAVLTLHPQHGVPVRLHRL</sequence>
<evidence type="ECO:0000256" key="5">
    <source>
        <dbReference type="ARBA" id="ARBA00022723"/>
    </source>
</evidence>
<proteinExistence type="inferred from homology"/>
<evidence type="ECO:0000256" key="7">
    <source>
        <dbReference type="ARBA" id="ARBA00023002"/>
    </source>
</evidence>
<dbReference type="InterPro" id="IPR017972">
    <property type="entry name" value="Cyt_P450_CS"/>
</dbReference>
<organism evidence="14 15">
    <name type="scientific">Triticum turgidum subsp. durum</name>
    <name type="common">Durum wheat</name>
    <name type="synonym">Triticum durum</name>
    <dbReference type="NCBI Taxonomy" id="4567"/>
    <lineage>
        <taxon>Eukaryota</taxon>
        <taxon>Viridiplantae</taxon>
        <taxon>Streptophyta</taxon>
        <taxon>Embryophyta</taxon>
        <taxon>Tracheophyta</taxon>
        <taxon>Spermatophyta</taxon>
        <taxon>Magnoliopsida</taxon>
        <taxon>Liliopsida</taxon>
        <taxon>Poales</taxon>
        <taxon>Poaceae</taxon>
        <taxon>BOP clade</taxon>
        <taxon>Pooideae</taxon>
        <taxon>Triticodae</taxon>
        <taxon>Triticeae</taxon>
        <taxon>Triticinae</taxon>
        <taxon>Triticum</taxon>
    </lineage>
</organism>
<keyword evidence="7 12" id="KW-0560">Oxidoreductase</keyword>
<dbReference type="GO" id="GO:0006629">
    <property type="term" value="P:lipid metabolic process"/>
    <property type="evidence" value="ECO:0007669"/>
    <property type="project" value="UniProtKB-ARBA"/>
</dbReference>
<dbReference type="InterPro" id="IPR002401">
    <property type="entry name" value="Cyt_P450_E_grp-I"/>
</dbReference>
<evidence type="ECO:0000256" key="9">
    <source>
        <dbReference type="ARBA" id="ARBA00023033"/>
    </source>
</evidence>
<dbReference type="PANTHER" id="PTHR24282">
    <property type="entry name" value="CYTOCHROME P450 FAMILY MEMBER"/>
    <property type="match status" value="1"/>
</dbReference>
<evidence type="ECO:0000256" key="3">
    <source>
        <dbReference type="ARBA" id="ARBA00022617"/>
    </source>
</evidence>
<dbReference type="GO" id="GO:0016020">
    <property type="term" value="C:membrane"/>
    <property type="evidence" value="ECO:0007669"/>
    <property type="project" value="UniProtKB-SubCell"/>
</dbReference>
<evidence type="ECO:0000256" key="11">
    <source>
        <dbReference type="PIRSR" id="PIRSR602401-1"/>
    </source>
</evidence>
<evidence type="ECO:0000256" key="4">
    <source>
        <dbReference type="ARBA" id="ARBA00022692"/>
    </source>
</evidence>
<protein>
    <recommendedName>
        <fullName evidence="16">Cytochrome P450</fullName>
    </recommendedName>
</protein>
<dbReference type="GO" id="GO:0016705">
    <property type="term" value="F:oxidoreductase activity, acting on paired donors, with incorporation or reduction of molecular oxygen"/>
    <property type="evidence" value="ECO:0007669"/>
    <property type="project" value="InterPro"/>
</dbReference>
<dbReference type="GO" id="GO:0005506">
    <property type="term" value="F:iron ion binding"/>
    <property type="evidence" value="ECO:0007669"/>
    <property type="project" value="InterPro"/>
</dbReference>
<keyword evidence="8 11" id="KW-0408">Iron</keyword>
<dbReference type="AlphaFoldDB" id="A0A9R1Q0C5"/>
<dbReference type="PRINTS" id="PR00385">
    <property type="entry name" value="P450"/>
</dbReference>
<evidence type="ECO:0008006" key="16">
    <source>
        <dbReference type="Google" id="ProtNLM"/>
    </source>
</evidence>
<comment type="cofactor">
    <cofactor evidence="11">
        <name>heme</name>
        <dbReference type="ChEBI" id="CHEBI:30413"/>
    </cofactor>
</comment>
<feature type="transmembrane region" description="Helical" evidence="13">
    <location>
        <begin position="12"/>
        <end position="34"/>
    </location>
</feature>
<accession>A0A9R1Q0C5</accession>
<evidence type="ECO:0000256" key="8">
    <source>
        <dbReference type="ARBA" id="ARBA00023004"/>
    </source>
</evidence>
<evidence type="ECO:0000313" key="14">
    <source>
        <dbReference type="EMBL" id="VAH52995.1"/>
    </source>
</evidence>
<keyword evidence="15" id="KW-1185">Reference proteome</keyword>
<dbReference type="Gene3D" id="1.10.630.10">
    <property type="entry name" value="Cytochrome P450"/>
    <property type="match status" value="1"/>
</dbReference>
<dbReference type="Pfam" id="PF00067">
    <property type="entry name" value="p450"/>
    <property type="match status" value="1"/>
</dbReference>
<evidence type="ECO:0000256" key="10">
    <source>
        <dbReference type="ARBA" id="ARBA00023136"/>
    </source>
</evidence>
<dbReference type="PRINTS" id="PR00463">
    <property type="entry name" value="EP450I"/>
</dbReference>
<comment type="similarity">
    <text evidence="2 12">Belongs to the cytochrome P450 family.</text>
</comment>
<dbReference type="InterPro" id="IPR001128">
    <property type="entry name" value="Cyt_P450"/>
</dbReference>
<evidence type="ECO:0000256" key="2">
    <source>
        <dbReference type="ARBA" id="ARBA00010617"/>
    </source>
</evidence>
<dbReference type="OMA" id="HERSMAI"/>
<dbReference type="GO" id="GO:0004497">
    <property type="term" value="F:monooxygenase activity"/>
    <property type="evidence" value="ECO:0007669"/>
    <property type="project" value="UniProtKB-KW"/>
</dbReference>
<comment type="subcellular location">
    <subcellularLocation>
        <location evidence="1">Membrane</location>
    </subcellularLocation>
</comment>
<keyword evidence="5 11" id="KW-0479">Metal-binding</keyword>
<evidence type="ECO:0000256" key="13">
    <source>
        <dbReference type="SAM" id="Phobius"/>
    </source>
</evidence>
<dbReference type="InterPro" id="IPR036396">
    <property type="entry name" value="Cyt_P450_sf"/>
</dbReference>
<evidence type="ECO:0000256" key="12">
    <source>
        <dbReference type="RuleBase" id="RU000461"/>
    </source>
</evidence>
<dbReference type="InterPro" id="IPR050665">
    <property type="entry name" value="Cytochrome_P450_Monooxygen"/>
</dbReference>
<keyword evidence="6 13" id="KW-1133">Transmembrane helix</keyword>
<evidence type="ECO:0000256" key="6">
    <source>
        <dbReference type="ARBA" id="ARBA00022989"/>
    </source>
</evidence>
<dbReference type="Gramene" id="TRITD2Bv1G236240.3">
    <property type="protein sequence ID" value="TRITD2Bv1G236240.3"/>
    <property type="gene ID" value="TRITD2Bv1G236240"/>
</dbReference>